<dbReference type="Proteomes" id="UP000738349">
    <property type="component" value="Unassembled WGS sequence"/>
</dbReference>
<organism evidence="2 3">
    <name type="scientific">Dactylonectria macrodidyma</name>
    <dbReference type="NCBI Taxonomy" id="307937"/>
    <lineage>
        <taxon>Eukaryota</taxon>
        <taxon>Fungi</taxon>
        <taxon>Dikarya</taxon>
        <taxon>Ascomycota</taxon>
        <taxon>Pezizomycotina</taxon>
        <taxon>Sordariomycetes</taxon>
        <taxon>Hypocreomycetidae</taxon>
        <taxon>Hypocreales</taxon>
        <taxon>Nectriaceae</taxon>
        <taxon>Dactylonectria</taxon>
    </lineage>
</organism>
<feature type="region of interest" description="Disordered" evidence="1">
    <location>
        <begin position="126"/>
        <end position="168"/>
    </location>
</feature>
<name>A0A9P9EIV3_9HYPO</name>
<comment type="caution">
    <text evidence="2">The sequence shown here is derived from an EMBL/GenBank/DDBJ whole genome shotgun (WGS) entry which is preliminary data.</text>
</comment>
<evidence type="ECO:0000313" key="2">
    <source>
        <dbReference type="EMBL" id="KAH7137856.1"/>
    </source>
</evidence>
<keyword evidence="3" id="KW-1185">Reference proteome</keyword>
<reference evidence="2" key="1">
    <citation type="journal article" date="2021" name="Nat. Commun.">
        <title>Genetic determinants of endophytism in the Arabidopsis root mycobiome.</title>
        <authorList>
            <person name="Mesny F."/>
            <person name="Miyauchi S."/>
            <person name="Thiergart T."/>
            <person name="Pickel B."/>
            <person name="Atanasova L."/>
            <person name="Karlsson M."/>
            <person name="Huettel B."/>
            <person name="Barry K.W."/>
            <person name="Haridas S."/>
            <person name="Chen C."/>
            <person name="Bauer D."/>
            <person name="Andreopoulos W."/>
            <person name="Pangilinan J."/>
            <person name="LaButti K."/>
            <person name="Riley R."/>
            <person name="Lipzen A."/>
            <person name="Clum A."/>
            <person name="Drula E."/>
            <person name="Henrissat B."/>
            <person name="Kohler A."/>
            <person name="Grigoriev I.V."/>
            <person name="Martin F.M."/>
            <person name="Hacquard S."/>
        </authorList>
    </citation>
    <scope>NUCLEOTIDE SEQUENCE</scope>
    <source>
        <strain evidence="2">MPI-CAGE-AT-0147</strain>
    </source>
</reference>
<gene>
    <name evidence="2" type="ORF">EDB81DRAFT_656222</name>
</gene>
<dbReference type="OrthoDB" id="5403157at2759"/>
<feature type="compositionally biased region" description="Polar residues" evidence="1">
    <location>
        <begin position="128"/>
        <end position="165"/>
    </location>
</feature>
<feature type="compositionally biased region" description="Gly residues" evidence="1">
    <location>
        <begin position="254"/>
        <end position="263"/>
    </location>
</feature>
<feature type="region of interest" description="Disordered" evidence="1">
    <location>
        <begin position="229"/>
        <end position="263"/>
    </location>
</feature>
<dbReference type="AlphaFoldDB" id="A0A9P9EIV3"/>
<sequence length="263" mass="28715">TATPLINGRSRPKAIKLRQPKRLIIAPATTPPEPLLERGSPLGYFIFPEGPSSRVQNPHPFQHQTDIGMECPEPFDVPAGPTPVHREWYMSNTNKELPVSHSNTPVTSYLLPGFYDNPLPIGKYYPSNYEQRNSSQKTLQQPLSGSLSSNTTHGSQMGLRTTDQSPLEIPESEVRHRLQQYKRDIIFQASKAASDLIRGPPISDKKLGDGMSLSGIPIGDIRFAAPALHKPGSPRLLPVDSPGPVTPMDLECISGGGSLDKQG</sequence>
<proteinExistence type="predicted"/>
<protein>
    <submittedName>
        <fullName evidence="2">Uncharacterized protein</fullName>
    </submittedName>
</protein>
<evidence type="ECO:0000256" key="1">
    <source>
        <dbReference type="SAM" id="MobiDB-lite"/>
    </source>
</evidence>
<accession>A0A9P9EIV3</accession>
<evidence type="ECO:0000313" key="3">
    <source>
        <dbReference type="Proteomes" id="UP000738349"/>
    </source>
</evidence>
<dbReference type="EMBL" id="JAGMUV010000012">
    <property type="protein sequence ID" value="KAH7137856.1"/>
    <property type="molecule type" value="Genomic_DNA"/>
</dbReference>
<feature type="non-terminal residue" evidence="2">
    <location>
        <position position="1"/>
    </location>
</feature>